<feature type="domain" description="ChrR-like cupin" evidence="1">
    <location>
        <begin position="38"/>
        <end position="131"/>
    </location>
</feature>
<keyword evidence="3" id="KW-1185">Reference proteome</keyword>
<gene>
    <name evidence="2" type="ORF">F5544_12170</name>
</gene>
<evidence type="ECO:0000313" key="3">
    <source>
        <dbReference type="Proteomes" id="UP000503540"/>
    </source>
</evidence>
<dbReference type="SUPFAM" id="SSF51182">
    <property type="entry name" value="RmlC-like cupins"/>
    <property type="match status" value="1"/>
</dbReference>
<protein>
    <submittedName>
        <fullName evidence="2">Anti-sigma factor</fullName>
    </submittedName>
</protein>
<organism evidence="2 3">
    <name type="scientific">Nocardia arthritidis</name>
    <dbReference type="NCBI Taxonomy" id="228602"/>
    <lineage>
        <taxon>Bacteria</taxon>
        <taxon>Bacillati</taxon>
        <taxon>Actinomycetota</taxon>
        <taxon>Actinomycetes</taxon>
        <taxon>Mycobacteriales</taxon>
        <taxon>Nocardiaceae</taxon>
        <taxon>Nocardia</taxon>
    </lineage>
</organism>
<dbReference type="Gene3D" id="2.60.120.10">
    <property type="entry name" value="Jelly Rolls"/>
    <property type="match status" value="1"/>
</dbReference>
<dbReference type="EMBL" id="CP046172">
    <property type="protein sequence ID" value="QIS10325.1"/>
    <property type="molecule type" value="Genomic_DNA"/>
</dbReference>
<dbReference type="Pfam" id="PF12973">
    <property type="entry name" value="Cupin_7"/>
    <property type="match status" value="1"/>
</dbReference>
<dbReference type="InterPro" id="IPR014710">
    <property type="entry name" value="RmlC-like_jellyroll"/>
</dbReference>
<sequence length="135" mass="14860">MARKYPMVSLSTLSATARLRHGWGMHPEILAQEGYTSISLDEAPVRELFPGIRTRRLWKGPNGAHANVLEMDPGTSWPRRDVHEPGPEEVFVVSGIFNDGARDYPAGTFLHAPAGSWHVPTSATGCTLFVFYPEG</sequence>
<evidence type="ECO:0000313" key="2">
    <source>
        <dbReference type="EMBL" id="QIS10325.1"/>
    </source>
</evidence>
<dbReference type="AlphaFoldDB" id="A0A6G9YAN3"/>
<dbReference type="InterPro" id="IPR025979">
    <property type="entry name" value="ChrR-like_cupin_dom"/>
</dbReference>
<accession>A0A6G9YAN3</accession>
<dbReference type="KEGG" id="nah:F5544_12170"/>
<reference evidence="2 3" key="1">
    <citation type="journal article" date="2019" name="ACS Chem. Biol.">
        <title>Identification and Mobilization of a Cryptic Antibiotic Biosynthesis Gene Locus from a Human-Pathogenic Nocardia Isolate.</title>
        <authorList>
            <person name="Herisse M."/>
            <person name="Ishida K."/>
            <person name="Porter J.L."/>
            <person name="Howden B."/>
            <person name="Hertweck C."/>
            <person name="Stinear T.P."/>
            <person name="Pidot S.J."/>
        </authorList>
    </citation>
    <scope>NUCLEOTIDE SEQUENCE [LARGE SCALE GENOMIC DNA]</scope>
    <source>
        <strain evidence="2 3">AUSMDU00012717</strain>
    </source>
</reference>
<name>A0A6G9YAN3_9NOCA</name>
<proteinExistence type="predicted"/>
<dbReference type="Proteomes" id="UP000503540">
    <property type="component" value="Chromosome"/>
</dbReference>
<evidence type="ECO:0000259" key="1">
    <source>
        <dbReference type="Pfam" id="PF12973"/>
    </source>
</evidence>
<dbReference type="InterPro" id="IPR011051">
    <property type="entry name" value="RmlC_Cupin_sf"/>
</dbReference>